<name>G4TBI4_SERID</name>
<dbReference type="AlphaFoldDB" id="G4TBI4"/>
<gene>
    <name evidence="1" type="ORF">PIIN_02542</name>
</gene>
<sequence length="107" mass="12798">MYWVYHWNRVSMFQLRGKTVRLRGLSCHSMRHMWHRPRHSVLNLYHRDEHQMLEMLKHCRGGISPHSARHTIHFVDVELVMGYSLVEAGAEHVQWLTNGHTPLNVHQ</sequence>
<organism evidence="1 2">
    <name type="scientific">Serendipita indica (strain DSM 11827)</name>
    <name type="common">Root endophyte fungus</name>
    <name type="synonym">Piriformospora indica</name>
    <dbReference type="NCBI Taxonomy" id="1109443"/>
    <lineage>
        <taxon>Eukaryota</taxon>
        <taxon>Fungi</taxon>
        <taxon>Dikarya</taxon>
        <taxon>Basidiomycota</taxon>
        <taxon>Agaricomycotina</taxon>
        <taxon>Agaricomycetes</taxon>
        <taxon>Sebacinales</taxon>
        <taxon>Serendipitaceae</taxon>
        <taxon>Serendipita</taxon>
    </lineage>
</organism>
<evidence type="ECO:0000313" key="1">
    <source>
        <dbReference type="EMBL" id="CCA68677.1"/>
    </source>
</evidence>
<keyword evidence="2" id="KW-1185">Reference proteome</keyword>
<proteinExistence type="predicted"/>
<dbReference type="InParanoid" id="G4TBI4"/>
<evidence type="ECO:0000313" key="2">
    <source>
        <dbReference type="Proteomes" id="UP000007148"/>
    </source>
</evidence>
<dbReference type="EMBL" id="CAFZ01000038">
    <property type="protein sequence ID" value="CCA68677.1"/>
    <property type="molecule type" value="Genomic_DNA"/>
</dbReference>
<accession>G4TBI4</accession>
<dbReference type="HOGENOM" id="CLU_2210985_0_0_1"/>
<comment type="caution">
    <text evidence="1">The sequence shown here is derived from an EMBL/GenBank/DDBJ whole genome shotgun (WGS) entry which is preliminary data.</text>
</comment>
<reference evidence="1 2" key="1">
    <citation type="journal article" date="2011" name="PLoS Pathog.">
        <title>Endophytic Life Strategies Decoded by Genome and Transcriptome Analyses of the Mutualistic Root Symbiont Piriformospora indica.</title>
        <authorList>
            <person name="Zuccaro A."/>
            <person name="Lahrmann U."/>
            <person name="Guldener U."/>
            <person name="Langen G."/>
            <person name="Pfiffi S."/>
            <person name="Biedenkopf D."/>
            <person name="Wong P."/>
            <person name="Samans B."/>
            <person name="Grimm C."/>
            <person name="Basiewicz M."/>
            <person name="Murat C."/>
            <person name="Martin F."/>
            <person name="Kogel K.H."/>
        </authorList>
    </citation>
    <scope>NUCLEOTIDE SEQUENCE [LARGE SCALE GENOMIC DNA]</scope>
    <source>
        <strain evidence="1 2">DSM 11827</strain>
    </source>
</reference>
<dbReference type="Proteomes" id="UP000007148">
    <property type="component" value="Unassembled WGS sequence"/>
</dbReference>
<protein>
    <submittedName>
        <fullName evidence="1">Uncharacterized protein</fullName>
    </submittedName>
</protein>